<organism evidence="4">
    <name type="scientific">Fopius arisanus</name>
    <dbReference type="NCBI Taxonomy" id="64838"/>
    <lineage>
        <taxon>Eukaryota</taxon>
        <taxon>Metazoa</taxon>
        <taxon>Ecdysozoa</taxon>
        <taxon>Arthropoda</taxon>
        <taxon>Hexapoda</taxon>
        <taxon>Insecta</taxon>
        <taxon>Pterygota</taxon>
        <taxon>Neoptera</taxon>
        <taxon>Endopterygota</taxon>
        <taxon>Hymenoptera</taxon>
        <taxon>Apocrita</taxon>
        <taxon>Ichneumonoidea</taxon>
        <taxon>Braconidae</taxon>
        <taxon>Opiinae</taxon>
        <taxon>Fopius</taxon>
    </lineage>
</organism>
<gene>
    <name evidence="4" type="primary">LIPE</name>
    <name evidence="6" type="synonym">Hsl</name>
    <name evidence="4" type="ORF">g.32325</name>
</gene>
<dbReference type="SUPFAM" id="SSF53474">
    <property type="entry name" value="alpha/beta-Hydrolases"/>
    <property type="match status" value="1"/>
</dbReference>
<dbReference type="Pfam" id="PF06350">
    <property type="entry name" value="HSL_N"/>
    <property type="match status" value="1"/>
</dbReference>
<dbReference type="OrthoDB" id="408631at2759"/>
<feature type="domain" description="Alpha/beta hydrolase fold-3" evidence="3">
    <location>
        <begin position="335"/>
        <end position="479"/>
    </location>
</feature>
<dbReference type="InterPro" id="IPR029058">
    <property type="entry name" value="AB_hydrolase_fold"/>
</dbReference>
<dbReference type="Pfam" id="PF07859">
    <property type="entry name" value="Abhydrolase_3"/>
    <property type="match status" value="2"/>
</dbReference>
<dbReference type="KEGG" id="fas:105270162"/>
<dbReference type="GeneID" id="105270162"/>
<protein>
    <submittedName>
        <fullName evidence="6">Hormone-sensitive lipase</fullName>
    </submittedName>
    <submittedName>
        <fullName evidence="4">LIPE protein</fullName>
    </submittedName>
</protein>
<dbReference type="Gene3D" id="3.40.50.1820">
    <property type="entry name" value="alpha/beta hydrolase"/>
    <property type="match status" value="2"/>
</dbReference>
<dbReference type="InterPro" id="IPR010468">
    <property type="entry name" value="HSL_N"/>
</dbReference>
<evidence type="ECO:0000313" key="4">
    <source>
        <dbReference type="EMBL" id="JAG84241.1"/>
    </source>
</evidence>
<dbReference type="GO" id="GO:0005829">
    <property type="term" value="C:cytosol"/>
    <property type="evidence" value="ECO:0007669"/>
    <property type="project" value="TreeGrafter"/>
</dbReference>
<proteinExistence type="predicted"/>
<evidence type="ECO:0000313" key="5">
    <source>
        <dbReference type="Proteomes" id="UP000694866"/>
    </source>
</evidence>
<feature type="region of interest" description="Disordered" evidence="1">
    <location>
        <begin position="537"/>
        <end position="561"/>
    </location>
</feature>
<dbReference type="GO" id="GO:0004806">
    <property type="term" value="F:triacylglycerol lipase activity"/>
    <property type="evidence" value="ECO:0007669"/>
    <property type="project" value="TreeGrafter"/>
</dbReference>
<dbReference type="PANTHER" id="PTHR23025">
    <property type="entry name" value="TRIACYLGLYCEROL LIPASE"/>
    <property type="match status" value="1"/>
</dbReference>
<dbReference type="Proteomes" id="UP000694866">
    <property type="component" value="Unplaced"/>
</dbReference>
<dbReference type="RefSeq" id="XP_011309216.1">
    <property type="nucleotide sequence ID" value="XM_011310914.1"/>
</dbReference>
<keyword evidence="5" id="KW-1185">Reference proteome</keyword>
<dbReference type="GO" id="GO:0008203">
    <property type="term" value="P:cholesterol metabolic process"/>
    <property type="evidence" value="ECO:0007669"/>
    <property type="project" value="InterPro"/>
</dbReference>
<evidence type="ECO:0000259" key="2">
    <source>
        <dbReference type="Pfam" id="PF06350"/>
    </source>
</evidence>
<evidence type="ECO:0000256" key="1">
    <source>
        <dbReference type="SAM" id="MobiDB-lite"/>
    </source>
</evidence>
<dbReference type="CTD" id="37289"/>
<feature type="domain" description="Hormone-sensitive lipase N-terminal" evidence="2">
    <location>
        <begin position="12"/>
        <end position="317"/>
    </location>
</feature>
<accession>A0A9R1THQ9</accession>
<dbReference type="AlphaFoldDB" id="A0A0C9RD05"/>
<feature type="domain" description="Alpha/beta hydrolase fold-3" evidence="3">
    <location>
        <begin position="636"/>
        <end position="697"/>
    </location>
</feature>
<evidence type="ECO:0000313" key="6">
    <source>
        <dbReference type="RefSeq" id="XP_011309216.1"/>
    </source>
</evidence>
<sequence length="723" mass="80539">MSFVNEVGQSNWDTLCKLASANSDFFSSHQDESGLRICSAHVVVLDIIRELRPLYEEIAAIAPRYDFDENTPGNGYRSFIYLVDKCIEHSENTCQQIYNLRESVLFRKTNYMREIEACSQLMASLNTFLHHLKTLHTWSELGMDSRPSLFPSEEHSPQELLDQAGDIDQYSFYGRCLGFQFTNSIKYIMKTILVSMASFSEIYYTNGSFFGRCANSLKYVIDPEARARRIVNISQRGDVYFCKAFWYLHDTQLFQFVPFLMLPKLSINQVISIPPEQLSLPAIDGGPDVQIPIPCSHIGKKSIHVKLWSSKRRIGMVGSASAGGELHGPSDVLLFHCHGGGFVADSPKAHETYLRNWAVALDIPIISIDYSLSPEAPYPRALEELVYTYAWALQHANSLLGTNAKKVILIGDSAGANLNLGLTAKCLQLNIKKPDGIFMIYCPVLVEFVPSPSRMLGLTDPLLPFGFMMRCLKAYVLGDSVLDKKDKENESGEFSKSDSESFAEISESDLIAIALSPHGDKADESQLASLPSDSTLNSVSLAEADNTPRLETTKSEDKSETTSQEYIRKFLDLYKNVGLKRTATADDKTNSFDNSDEKATSSFFGFSFSKNGNQARELDTASAKSPTEEFIFTVPKDPYLSPYRHPDEVLSQLPPCKIVTSDLDPCLDDCVMFGRKLKALGNSVSIDILHGLPHGFLNLAVVSKEAAEASELCIRKIKELVDM</sequence>
<dbReference type="InterPro" id="IPR013094">
    <property type="entry name" value="AB_hydrolase_3"/>
</dbReference>
<evidence type="ECO:0000259" key="3">
    <source>
        <dbReference type="Pfam" id="PF07859"/>
    </source>
</evidence>
<feature type="compositionally biased region" description="Basic and acidic residues" evidence="1">
    <location>
        <begin position="546"/>
        <end position="561"/>
    </location>
</feature>
<dbReference type="GO" id="GO:0019433">
    <property type="term" value="P:triglyceride catabolic process"/>
    <property type="evidence" value="ECO:0007669"/>
    <property type="project" value="TreeGrafter"/>
</dbReference>
<name>A0A0C9RD05_9HYME</name>
<dbReference type="PANTHER" id="PTHR23025:SF3">
    <property type="entry name" value="HORMONE-SENSITIVE LIPASE"/>
    <property type="match status" value="1"/>
</dbReference>
<accession>A0A0C9RD05</accession>
<reference evidence="4" key="1">
    <citation type="submission" date="2015-01" db="EMBL/GenBank/DDBJ databases">
        <title>Transcriptome Assembly of Fopius arisanus.</title>
        <authorList>
            <person name="Geib S."/>
        </authorList>
    </citation>
    <scope>NUCLEOTIDE SEQUENCE</scope>
</reference>
<dbReference type="EMBL" id="GBYB01014474">
    <property type="protein sequence ID" value="JAG84241.1"/>
    <property type="molecule type" value="Transcribed_RNA"/>
</dbReference>
<dbReference type="GO" id="GO:0004771">
    <property type="term" value="F:sterol ester esterase activity"/>
    <property type="evidence" value="ECO:0007669"/>
    <property type="project" value="TreeGrafter"/>
</dbReference>
<reference evidence="6" key="2">
    <citation type="submission" date="2025-04" db="UniProtKB">
        <authorList>
            <consortium name="RefSeq"/>
        </authorList>
    </citation>
    <scope>IDENTIFICATION</scope>
    <source>
        <strain evidence="6">USDA-PBARC FA_bdor</strain>
        <tissue evidence="6">Whole organism</tissue>
    </source>
</reference>